<dbReference type="Pfam" id="PF00176">
    <property type="entry name" value="SNF2-rel_dom"/>
    <property type="match status" value="1"/>
</dbReference>
<dbReference type="InterPro" id="IPR049730">
    <property type="entry name" value="SNF2/RAD54-like_C"/>
</dbReference>
<dbReference type="InterPro" id="IPR000330">
    <property type="entry name" value="SNF2_N"/>
</dbReference>
<feature type="compositionally biased region" description="Polar residues" evidence="2">
    <location>
        <begin position="241"/>
        <end position="261"/>
    </location>
</feature>
<dbReference type="PANTHER" id="PTHR10799">
    <property type="entry name" value="SNF2/RAD54 HELICASE FAMILY"/>
    <property type="match status" value="1"/>
</dbReference>
<organism evidence="5 6">
    <name type="scientific">Dactylosporangium maewongense</name>
    <dbReference type="NCBI Taxonomy" id="634393"/>
    <lineage>
        <taxon>Bacteria</taxon>
        <taxon>Bacillati</taxon>
        <taxon>Actinomycetota</taxon>
        <taxon>Actinomycetes</taxon>
        <taxon>Micromonosporales</taxon>
        <taxon>Micromonosporaceae</taxon>
        <taxon>Dactylosporangium</taxon>
    </lineage>
</organism>
<dbReference type="Proteomes" id="UP001501470">
    <property type="component" value="Unassembled WGS sequence"/>
</dbReference>
<feature type="compositionally biased region" description="Polar residues" evidence="2">
    <location>
        <begin position="286"/>
        <end position="305"/>
    </location>
</feature>
<dbReference type="PROSITE" id="PS51192">
    <property type="entry name" value="HELICASE_ATP_BIND_1"/>
    <property type="match status" value="1"/>
</dbReference>
<feature type="domain" description="Helicase C-terminal" evidence="4">
    <location>
        <begin position="1201"/>
        <end position="1362"/>
    </location>
</feature>
<comment type="caution">
    <text evidence="5">The sequence shown here is derived from an EMBL/GenBank/DDBJ whole genome shotgun (WGS) entry which is preliminary data.</text>
</comment>
<sequence>MNVVHGVITAGGRLAYWAETTPGPASGLRRRPRRAVPHPFAVLPPLPGDVATADLALPTTGARPLPSPTLTPPAATDHDPDTTGTMLWTVPIVYAPPGTDLEAALTADDAPDSAIVAAPSIGALTDLVTFAADLVHRGRVLPDLLDHPIEARWRPVLWADDAITFESLCRSLPGAAFAAADWTPDEAARAALNHQVDALVRAALTNRPIVTDAAVRQDSTVRAWLAALTSPDPTLRERPTPHSSPAPTGGRLSNCTPNTDPTLHEHPPPNSSRPPNSNGAPAGGATPSTSSEPNSGDAPSNSHPPTTIGALNASSPLSTESGDTSSHSRPPSNDSAPNSGSAPGYSDTVSDSDALNVDSTPNGSGDDEPSNSSTASSSVLSKGGALNASGAPSNDSAPNSDTPSNRDLPSNSNASNADRAPGSGDALTGDRTPSNGNALNSGNASSISSAPSNASVPINNEPPNSSALNDDRAPGNSSAPNGGGAPSKNDTLSNSDALNAANVPNTSSALGSGGALDADGTPNGGGLSNGSTASSGGLSDSGVPSSSEPSDTEPSDGGGLSNGSTANRGVPSSSEPSSSGGLSGDGVGGVGGLVGRAVRESTDVRRVRDEIRRWAESGRPAAVRLCFRLTFVEEFDEDEEDDAVGAAAGEAGVRVDDGRDVSGWLVEFMLQPVAEPGLLVPAKDVWRSGASPLFRWVDYPQDVLLADLGRASRLWPELDEALHQARPEQLRLDTIGAYGFLRHAGILHDAGFGVLLPAQWQRRQDLGLTLTTHSAQPAAPVLRDTTANRAAIVRYRWGLAIGDEFLSEADLRALARAKVPLVRLRGRWVHLDREKLRAGLAFLARGGQGHMSAGEAMRLVRLVPEGDLPLPVTGVDGTGWLADLLTGRAVERLELLEPPASLATTLRPYQRKGLSWLAFLDGLGVGALLADDMGLGKTVQVLALEALLRERGARPPTLIVCPLSVLGNWRREIGRFTPGLRVAVHHGTERAADELDADLVLTTYQVATRDVDRLAARDWDRIVLDEAQHVKNSTSAAARAVRRIPARHRVALTGTPVENRLTELWSIADFLNPGILGPASIFRARYSVPVERYADADAAARLRRVTRPFLLRRVKTDRAVIADLPDKLERRQWCNLTLEQATLYKAVVNELFVKLREGRSGERRKGLVLSAMTKLKQVCNHPAHLMGDGTPLAGRSGKLARLEEILATALDAGDRALVFTQFAKFGHLLAPYLAGRLGTGVEFLHGGTAKGARDAMVERFQTGTGPGVLLLSLKAGGTGLNLTAANHVVHVDRWWNPATEQQATDRAFRIGQRRDVQVHTFVCVGTVEERVDTIMAEKRTLAGVAVGSGEGWLTGLSTDDLLDLMTLRPEATDE</sequence>
<feature type="compositionally biased region" description="Low complexity" evidence="2">
    <location>
        <begin position="569"/>
        <end position="580"/>
    </location>
</feature>
<dbReference type="RefSeq" id="WP_344514745.1">
    <property type="nucleotide sequence ID" value="NZ_BAAAQD010000049.1"/>
</dbReference>
<dbReference type="Pfam" id="PF12419">
    <property type="entry name" value="DUF3670"/>
    <property type="match status" value="1"/>
</dbReference>
<dbReference type="Gene3D" id="3.40.50.10810">
    <property type="entry name" value="Tandem AAA-ATPase domain"/>
    <property type="match status" value="1"/>
</dbReference>
<evidence type="ECO:0000256" key="1">
    <source>
        <dbReference type="ARBA" id="ARBA00022801"/>
    </source>
</evidence>
<gene>
    <name evidence="5" type="ORF">GCM10009827_113480</name>
</gene>
<keyword evidence="6" id="KW-1185">Reference proteome</keyword>
<feature type="domain" description="Helicase ATP-binding" evidence="3">
    <location>
        <begin position="918"/>
        <end position="1074"/>
    </location>
</feature>
<dbReference type="Gene3D" id="3.40.50.300">
    <property type="entry name" value="P-loop containing nucleotide triphosphate hydrolases"/>
    <property type="match status" value="1"/>
</dbReference>
<feature type="compositionally biased region" description="Polar residues" evidence="2">
    <location>
        <begin position="488"/>
        <end position="506"/>
    </location>
</feature>
<dbReference type="EMBL" id="BAAAQD010000049">
    <property type="protein sequence ID" value="GAA1572809.1"/>
    <property type="molecule type" value="Genomic_DNA"/>
</dbReference>
<feature type="region of interest" description="Disordered" evidence="2">
    <location>
        <begin position="58"/>
        <end position="80"/>
    </location>
</feature>
<dbReference type="InterPro" id="IPR038718">
    <property type="entry name" value="SNF2-like_sf"/>
</dbReference>
<feature type="compositionally biased region" description="Low complexity" evidence="2">
    <location>
        <begin position="370"/>
        <end position="381"/>
    </location>
</feature>
<dbReference type="SMART" id="SM00487">
    <property type="entry name" value="DEXDc"/>
    <property type="match status" value="1"/>
</dbReference>
<evidence type="ECO:0000259" key="3">
    <source>
        <dbReference type="PROSITE" id="PS51192"/>
    </source>
</evidence>
<reference evidence="6" key="1">
    <citation type="journal article" date="2019" name="Int. J. Syst. Evol. Microbiol.">
        <title>The Global Catalogue of Microorganisms (GCM) 10K type strain sequencing project: providing services to taxonomists for standard genome sequencing and annotation.</title>
        <authorList>
            <consortium name="The Broad Institute Genomics Platform"/>
            <consortium name="The Broad Institute Genome Sequencing Center for Infectious Disease"/>
            <person name="Wu L."/>
            <person name="Ma J."/>
        </authorList>
    </citation>
    <scope>NUCLEOTIDE SEQUENCE [LARGE SCALE GENOMIC DNA]</scope>
    <source>
        <strain evidence="6">JCM 15933</strain>
    </source>
</reference>
<evidence type="ECO:0000313" key="6">
    <source>
        <dbReference type="Proteomes" id="UP001501470"/>
    </source>
</evidence>
<feature type="region of interest" description="Disordered" evidence="2">
    <location>
        <begin position="230"/>
        <end position="594"/>
    </location>
</feature>
<feature type="compositionally biased region" description="Polar residues" evidence="2">
    <location>
        <begin position="390"/>
        <end position="416"/>
    </location>
</feature>
<dbReference type="InterPro" id="IPR027417">
    <property type="entry name" value="P-loop_NTPase"/>
</dbReference>
<feature type="compositionally biased region" description="Low complexity" evidence="2">
    <location>
        <begin position="534"/>
        <end position="549"/>
    </location>
</feature>
<evidence type="ECO:0000313" key="5">
    <source>
        <dbReference type="EMBL" id="GAA1572809.1"/>
    </source>
</evidence>
<dbReference type="InterPro" id="IPR001650">
    <property type="entry name" value="Helicase_C-like"/>
</dbReference>
<dbReference type="InterPro" id="IPR022138">
    <property type="entry name" value="DUF3670"/>
</dbReference>
<proteinExistence type="predicted"/>
<feature type="compositionally biased region" description="Low complexity" evidence="2">
    <location>
        <begin position="507"/>
        <end position="520"/>
    </location>
</feature>
<dbReference type="InterPro" id="IPR014001">
    <property type="entry name" value="Helicase_ATP-bd"/>
</dbReference>
<name>A0ABP4P4H5_9ACTN</name>
<dbReference type="SUPFAM" id="SSF52540">
    <property type="entry name" value="P-loop containing nucleoside triphosphate hydrolases"/>
    <property type="match status" value="2"/>
</dbReference>
<accession>A0ABP4P4H5</accession>
<evidence type="ECO:0000256" key="2">
    <source>
        <dbReference type="SAM" id="MobiDB-lite"/>
    </source>
</evidence>
<feature type="compositionally biased region" description="Polar residues" evidence="2">
    <location>
        <begin position="312"/>
        <end position="363"/>
    </location>
</feature>
<feature type="compositionally biased region" description="Gly residues" evidence="2">
    <location>
        <begin position="581"/>
        <end position="594"/>
    </location>
</feature>
<dbReference type="CDD" id="cd18012">
    <property type="entry name" value="DEXQc_arch_SWI2_SNF2"/>
    <property type="match status" value="1"/>
</dbReference>
<feature type="compositionally biased region" description="Low complexity" evidence="2">
    <location>
        <begin position="434"/>
        <end position="459"/>
    </location>
</feature>
<dbReference type="PROSITE" id="PS51194">
    <property type="entry name" value="HELICASE_CTER"/>
    <property type="match status" value="1"/>
</dbReference>
<protein>
    <submittedName>
        <fullName evidence="5">Uncharacterized protein</fullName>
    </submittedName>
</protein>
<dbReference type="CDD" id="cd18793">
    <property type="entry name" value="SF2_C_SNF"/>
    <property type="match status" value="1"/>
</dbReference>
<dbReference type="SMART" id="SM00490">
    <property type="entry name" value="HELICc"/>
    <property type="match status" value="1"/>
</dbReference>
<keyword evidence="1" id="KW-0378">Hydrolase</keyword>
<dbReference type="Pfam" id="PF00271">
    <property type="entry name" value="Helicase_C"/>
    <property type="match status" value="1"/>
</dbReference>
<evidence type="ECO:0000259" key="4">
    <source>
        <dbReference type="PROSITE" id="PS51194"/>
    </source>
</evidence>